<comment type="caution">
    <text evidence="2">The sequence shown here is derived from an EMBL/GenBank/DDBJ whole genome shotgun (WGS) entry which is preliminary data.</text>
</comment>
<accession>A0A4R3Y6X7</accession>
<dbReference type="Proteomes" id="UP000294619">
    <property type="component" value="Unassembled WGS sequence"/>
</dbReference>
<organism evidence="2 3">
    <name type="scientific">Testudinibacter aquarius</name>
    <dbReference type="NCBI Taxonomy" id="1524974"/>
    <lineage>
        <taxon>Bacteria</taxon>
        <taxon>Pseudomonadati</taxon>
        <taxon>Pseudomonadota</taxon>
        <taxon>Gammaproteobacteria</taxon>
        <taxon>Pasteurellales</taxon>
        <taxon>Pasteurellaceae</taxon>
        <taxon>Testudinibacter</taxon>
    </lineage>
</organism>
<reference evidence="2 3" key="1">
    <citation type="submission" date="2019-03" db="EMBL/GenBank/DDBJ databases">
        <title>Genomic Encyclopedia of Type Strains, Phase IV (KMG-IV): sequencing the most valuable type-strain genomes for metagenomic binning, comparative biology and taxonomic classification.</title>
        <authorList>
            <person name="Goeker M."/>
        </authorList>
    </citation>
    <scope>NUCLEOTIDE SEQUENCE [LARGE SCALE GENOMIC DNA]</scope>
    <source>
        <strain evidence="2 3">DSM 28140</strain>
    </source>
</reference>
<name>A0A4R3Y6X7_9PAST</name>
<feature type="transmembrane region" description="Helical" evidence="1">
    <location>
        <begin position="6"/>
        <end position="31"/>
    </location>
</feature>
<sequence>MELLMNIGIWALIITGLVYCAFGMLVLAYFVRCTIDEIRGK</sequence>
<proteinExistence type="predicted"/>
<keyword evidence="1" id="KW-0812">Transmembrane</keyword>
<protein>
    <submittedName>
        <fullName evidence="2">Uncharacterized protein</fullName>
    </submittedName>
</protein>
<gene>
    <name evidence="2" type="ORF">EDC16_105150</name>
</gene>
<evidence type="ECO:0000313" key="2">
    <source>
        <dbReference type="EMBL" id="TCV87231.1"/>
    </source>
</evidence>
<evidence type="ECO:0000256" key="1">
    <source>
        <dbReference type="SAM" id="Phobius"/>
    </source>
</evidence>
<dbReference type="EMBL" id="SMCP01000005">
    <property type="protein sequence ID" value="TCV87231.1"/>
    <property type="molecule type" value="Genomic_DNA"/>
</dbReference>
<evidence type="ECO:0000313" key="3">
    <source>
        <dbReference type="Proteomes" id="UP000294619"/>
    </source>
</evidence>
<dbReference type="AlphaFoldDB" id="A0A4R3Y6X7"/>
<keyword evidence="1" id="KW-0472">Membrane</keyword>
<keyword evidence="1" id="KW-1133">Transmembrane helix</keyword>